<organism evidence="1 2">
    <name type="scientific">Chromobacterium paludis</name>
    <dbReference type="NCBI Taxonomy" id="2605945"/>
    <lineage>
        <taxon>Bacteria</taxon>
        <taxon>Pseudomonadati</taxon>
        <taxon>Pseudomonadota</taxon>
        <taxon>Betaproteobacteria</taxon>
        <taxon>Neisseriales</taxon>
        <taxon>Chromobacteriaceae</taxon>
        <taxon>Chromobacterium</taxon>
    </lineage>
</organism>
<dbReference type="KEGG" id="chrm:FYK34_06055"/>
<dbReference type="PROSITE" id="PS51257">
    <property type="entry name" value="PROKAR_LIPOPROTEIN"/>
    <property type="match status" value="1"/>
</dbReference>
<proteinExistence type="predicted"/>
<evidence type="ECO:0000313" key="1">
    <source>
        <dbReference type="EMBL" id="QEL55160.1"/>
    </source>
</evidence>
<dbReference type="EMBL" id="CP043473">
    <property type="protein sequence ID" value="QEL55160.1"/>
    <property type="molecule type" value="Genomic_DNA"/>
</dbReference>
<protein>
    <submittedName>
        <fullName evidence="1">Uncharacterized protein</fullName>
    </submittedName>
</protein>
<sequence>MPTSARLAAGFIAAALCACQPPQRIQASYHCDQQLQFRFDRRGQTVELQTPAGAFHGFMDEKGLLTWPKNKAADNLPDSFFISRKTPDQMKLYGGLAKTGVACRLDPNQP</sequence>
<evidence type="ECO:0000313" key="2">
    <source>
        <dbReference type="Proteomes" id="UP000322079"/>
    </source>
</evidence>
<reference evidence="1 2" key="1">
    <citation type="submission" date="2019-08" db="EMBL/GenBank/DDBJ databases">
        <title>Chromobacterium paludis, a novel bacterium isolated from a Maryland marsh pond.</title>
        <authorList>
            <person name="Blackburn M.B."/>
            <person name="Gundersen-Rindal D.E."/>
        </authorList>
    </citation>
    <scope>NUCLEOTIDE SEQUENCE [LARGE SCALE GENOMIC DNA]</scope>
    <source>
        <strain evidence="2">IIBBL 257-1</strain>
    </source>
</reference>
<dbReference type="RefSeq" id="WP_149295530.1">
    <property type="nucleotide sequence ID" value="NZ_CP043473.1"/>
</dbReference>
<keyword evidence="2" id="KW-1185">Reference proteome</keyword>
<accession>A0A5C1DEI2</accession>
<gene>
    <name evidence="1" type="ORF">FYK34_06055</name>
</gene>
<dbReference type="AlphaFoldDB" id="A0A5C1DEI2"/>
<name>A0A5C1DEI2_9NEIS</name>
<dbReference type="Proteomes" id="UP000322079">
    <property type="component" value="Chromosome"/>
</dbReference>